<proteinExistence type="inferred from homology"/>
<dbReference type="Proteomes" id="UP000054498">
    <property type="component" value="Unassembled WGS sequence"/>
</dbReference>
<keyword evidence="4" id="KW-0256">Endoplasmic reticulum</keyword>
<dbReference type="InterPro" id="IPR027054">
    <property type="entry name" value="ALG2"/>
</dbReference>
<keyword evidence="3" id="KW-0812">Transmembrane</keyword>
<comment type="subcellular location">
    <subcellularLocation>
        <location evidence="7">Endoplasmic reticulum membrane</location>
        <topology evidence="7">Single-pass membrane protein</topology>
    </subcellularLocation>
</comment>
<comment type="catalytic activity">
    <reaction evidence="7">
        <text>a beta-D-Man-(1-&gt;4)-beta-D-GlcNAc-(1-&gt;4)-alpha-D-GlcNAc-diphospho-di-trans,poly-cis-dolichol + GDP-alpha-D-mannose = an alpha-D-Man-(1-&gt;3)-beta-D-Man-(1-&gt;4)-beta-D-GlcNAc-(1-&gt;4)-alpha-D-GlcNAc-diphospho-di-trans,poly-cis-dolichol + GDP + H(+)</text>
        <dbReference type="Rhea" id="RHEA:29515"/>
        <dbReference type="Rhea" id="RHEA-COMP:19511"/>
        <dbReference type="Rhea" id="RHEA-COMP:19513"/>
        <dbReference type="ChEBI" id="CHEBI:15378"/>
        <dbReference type="ChEBI" id="CHEBI:57527"/>
        <dbReference type="ChEBI" id="CHEBI:58189"/>
        <dbReference type="ChEBI" id="CHEBI:58472"/>
        <dbReference type="ChEBI" id="CHEBI:132510"/>
        <dbReference type="EC" id="2.4.1.132"/>
    </reaction>
    <physiologicalReaction direction="left-to-right" evidence="7">
        <dbReference type="Rhea" id="RHEA:29516"/>
    </physiologicalReaction>
</comment>
<protein>
    <recommendedName>
        <fullName evidence="7">Alpha-1,3/1,6-mannosyltransferase ALG2</fullName>
        <ecNumber evidence="7">2.4.1.132</ecNumber>
        <ecNumber evidence="7">2.4.1.257</ecNumber>
    </recommendedName>
    <alternativeName>
        <fullName evidence="7">GDP-Man:Man(1)GlcNAc(2)-PP-Dol alpha-1,3-mannosyltransferase</fullName>
    </alternativeName>
</protein>
<dbReference type="RefSeq" id="XP_013894513.1">
    <property type="nucleotide sequence ID" value="XM_014039059.1"/>
</dbReference>
<evidence type="ECO:0000256" key="7">
    <source>
        <dbReference type="RuleBase" id="RU367136"/>
    </source>
</evidence>
<sequence>MPSRNAAAVQRHLEHRPLRIAFVHPDLGLGGAERLVVDAAAELAARGHVVDMYTAYYDPNRCFDETRTGAFSVLVAGGWFPRHVLGRLHALCAVVRCALAALYVAWRVYAGAAPPYDVVIVDQVAATVPVLKFLLTNSRVLFYCHFPDLLLTHRASLLKSLYRAPLDALEQWSTGSSDLILVNSRFTAGVFAATFERIAARGVAPAVLHPAVVVPPEAQLQEAAGAWEGELEGELVELIRGGPAFLSINRCAAGRRRRSGAEGVAEAALEGRPADATGARKSAARRQLRGRAG</sequence>
<comment type="function">
    <text evidence="7">Mannosylates Man(2)GlcNAc(2)-dolichol diphosphate and Man(1)GlcNAc(2)-dolichol diphosphate to form Man(3)GlcNAc(2)-dolichol diphosphate.</text>
</comment>
<keyword evidence="7 10" id="KW-0328">Glycosyltransferase</keyword>
<dbReference type="EC" id="2.4.1.132" evidence="7"/>
<dbReference type="InterPro" id="IPR028098">
    <property type="entry name" value="Glyco_trans_4-like_N"/>
</dbReference>
<dbReference type="Gene3D" id="3.40.50.2000">
    <property type="entry name" value="Glycogen Phosphorylase B"/>
    <property type="match status" value="1"/>
</dbReference>
<dbReference type="PANTHER" id="PTHR45918">
    <property type="entry name" value="ALPHA-1,3/1,6-MANNOSYLTRANSFERASE ALG2"/>
    <property type="match status" value="1"/>
</dbReference>
<evidence type="ECO:0000256" key="1">
    <source>
        <dbReference type="ARBA" id="ARBA00004922"/>
    </source>
</evidence>
<evidence type="ECO:0000256" key="4">
    <source>
        <dbReference type="ARBA" id="ARBA00022824"/>
    </source>
</evidence>
<name>A0A0D2KI68_9CHLO</name>
<feature type="region of interest" description="Disordered" evidence="8">
    <location>
        <begin position="265"/>
        <end position="293"/>
    </location>
</feature>
<evidence type="ECO:0000313" key="10">
    <source>
        <dbReference type="EMBL" id="KIY95493.1"/>
    </source>
</evidence>
<dbReference type="UniPathway" id="UPA00378"/>
<dbReference type="EMBL" id="KK103480">
    <property type="protein sequence ID" value="KIY95493.1"/>
    <property type="molecule type" value="Genomic_DNA"/>
</dbReference>
<evidence type="ECO:0000256" key="8">
    <source>
        <dbReference type="SAM" id="MobiDB-lite"/>
    </source>
</evidence>
<organism evidence="10 11">
    <name type="scientific">Monoraphidium neglectum</name>
    <dbReference type="NCBI Taxonomy" id="145388"/>
    <lineage>
        <taxon>Eukaryota</taxon>
        <taxon>Viridiplantae</taxon>
        <taxon>Chlorophyta</taxon>
        <taxon>core chlorophytes</taxon>
        <taxon>Chlorophyceae</taxon>
        <taxon>CS clade</taxon>
        <taxon>Sphaeropleales</taxon>
        <taxon>Selenastraceae</taxon>
        <taxon>Monoraphidium</taxon>
    </lineage>
</organism>
<dbReference type="KEGG" id="mng:MNEG_12470"/>
<dbReference type="GO" id="GO:0004378">
    <property type="term" value="F:GDP-Man:Man(1)GlcNAc(2)-PP-Dol alpha-1,3-mannosyltransferase activity"/>
    <property type="evidence" value="ECO:0007669"/>
    <property type="project" value="UniProtKB-UniRule"/>
</dbReference>
<feature type="compositionally biased region" description="Basic residues" evidence="8">
    <location>
        <begin position="282"/>
        <end position="293"/>
    </location>
</feature>
<keyword evidence="11" id="KW-1185">Reference proteome</keyword>
<evidence type="ECO:0000313" key="11">
    <source>
        <dbReference type="Proteomes" id="UP000054498"/>
    </source>
</evidence>
<accession>A0A0D2KI68</accession>
<evidence type="ECO:0000259" key="9">
    <source>
        <dbReference type="Pfam" id="PF13439"/>
    </source>
</evidence>
<keyword evidence="5" id="KW-1133">Transmembrane helix</keyword>
<keyword evidence="6" id="KW-0472">Membrane</keyword>
<feature type="domain" description="Glycosyltransferase subfamily 4-like N-terminal" evidence="9">
    <location>
        <begin position="30"/>
        <end position="193"/>
    </location>
</feature>
<evidence type="ECO:0000256" key="3">
    <source>
        <dbReference type="ARBA" id="ARBA00022692"/>
    </source>
</evidence>
<dbReference type="PANTHER" id="PTHR45918:SF1">
    <property type="entry name" value="ALPHA-1,3_1,6-MANNOSYLTRANSFERASE ALG2"/>
    <property type="match status" value="1"/>
</dbReference>
<comment type="catalytic activity">
    <reaction evidence="7">
        <text>an alpha-D-Man-(1-&gt;3)-beta-D-Man-(1-&gt;4)-beta-D-GlcNAc-(1-&gt;4)-alpha-D-GlcNAc-diphospho-di-trans,poly-cis-dolichol + GDP-alpha-D-mannose = an alpha-D-Man-(1-&gt;3)-[alpha-D-Man-(1-&gt;6)]-beta-D-Man-(1-&gt;4)-beta-D-GlcNAc-(1-&gt;4)-alpha-D-GlcNAc-diphospho-di-trans,poly-cis-dolichol + GDP + H(+)</text>
        <dbReference type="Rhea" id="RHEA:29519"/>
        <dbReference type="Rhea" id="RHEA-COMP:19513"/>
        <dbReference type="Rhea" id="RHEA-COMP:19515"/>
        <dbReference type="ChEBI" id="CHEBI:15378"/>
        <dbReference type="ChEBI" id="CHEBI:57527"/>
        <dbReference type="ChEBI" id="CHEBI:58189"/>
        <dbReference type="ChEBI" id="CHEBI:132510"/>
        <dbReference type="ChEBI" id="CHEBI:132511"/>
        <dbReference type="EC" id="2.4.1.257"/>
    </reaction>
    <physiologicalReaction direction="left-to-right" evidence="7">
        <dbReference type="Rhea" id="RHEA:29520"/>
    </physiologicalReaction>
</comment>
<dbReference type="GO" id="GO:0005789">
    <property type="term" value="C:endoplasmic reticulum membrane"/>
    <property type="evidence" value="ECO:0007669"/>
    <property type="project" value="UniProtKB-SubCell"/>
</dbReference>
<dbReference type="AlphaFoldDB" id="A0A0D2KI68"/>
<dbReference type="EC" id="2.4.1.257" evidence="7"/>
<evidence type="ECO:0000256" key="6">
    <source>
        <dbReference type="ARBA" id="ARBA00023136"/>
    </source>
</evidence>
<keyword evidence="2 7" id="KW-0808">Transferase</keyword>
<comment type="similarity">
    <text evidence="7">Belongs to the glycosyltransferase group 1 family.</text>
</comment>
<reference evidence="10 11" key="1">
    <citation type="journal article" date="2013" name="BMC Genomics">
        <title>Reconstruction of the lipid metabolism for the microalga Monoraphidium neglectum from its genome sequence reveals characteristics suitable for biofuel production.</title>
        <authorList>
            <person name="Bogen C."/>
            <person name="Al-Dilaimi A."/>
            <person name="Albersmeier A."/>
            <person name="Wichmann J."/>
            <person name="Grundmann M."/>
            <person name="Rupp O."/>
            <person name="Lauersen K.J."/>
            <person name="Blifernez-Klassen O."/>
            <person name="Kalinowski J."/>
            <person name="Goesmann A."/>
            <person name="Mussgnug J.H."/>
            <person name="Kruse O."/>
        </authorList>
    </citation>
    <scope>NUCLEOTIDE SEQUENCE [LARGE SCALE GENOMIC DNA]</scope>
    <source>
        <strain evidence="10 11">SAG 48.87</strain>
    </source>
</reference>
<evidence type="ECO:0000256" key="5">
    <source>
        <dbReference type="ARBA" id="ARBA00022989"/>
    </source>
</evidence>
<dbReference type="GO" id="GO:0102704">
    <property type="term" value="F:GDP-Man:Man(2)GlcNAc(2)-PP-Dol alpha-1,6-mannosyltransferase activity"/>
    <property type="evidence" value="ECO:0007669"/>
    <property type="project" value="UniProtKB-UniRule"/>
</dbReference>
<dbReference type="SUPFAM" id="SSF53756">
    <property type="entry name" value="UDP-Glycosyltransferase/glycogen phosphorylase"/>
    <property type="match status" value="1"/>
</dbReference>
<dbReference type="GeneID" id="25729836"/>
<evidence type="ECO:0000256" key="2">
    <source>
        <dbReference type="ARBA" id="ARBA00022679"/>
    </source>
</evidence>
<dbReference type="OrthoDB" id="448893at2759"/>
<dbReference type="STRING" id="145388.A0A0D2KI68"/>
<comment type="pathway">
    <text evidence="1 7">Protein modification; protein glycosylation.</text>
</comment>
<gene>
    <name evidence="10" type="ORF">MNEG_12470</name>
</gene>
<dbReference type="Pfam" id="PF13439">
    <property type="entry name" value="Glyco_transf_4"/>
    <property type="match status" value="1"/>
</dbReference>